<organism evidence="3 4">
    <name type="scientific">Halorubrum salipaludis</name>
    <dbReference type="NCBI Taxonomy" id="2032630"/>
    <lineage>
        <taxon>Archaea</taxon>
        <taxon>Methanobacteriati</taxon>
        <taxon>Methanobacteriota</taxon>
        <taxon>Stenosarchaea group</taxon>
        <taxon>Halobacteria</taxon>
        <taxon>Halobacteriales</taxon>
        <taxon>Haloferacaceae</taxon>
        <taxon>Halorubrum</taxon>
    </lineage>
</organism>
<dbReference type="InterPro" id="IPR058274">
    <property type="entry name" value="DUF7968"/>
</dbReference>
<keyword evidence="4" id="KW-1185">Reference proteome</keyword>
<name>A0A2A2FDB6_9EURY</name>
<evidence type="ECO:0000313" key="3">
    <source>
        <dbReference type="EMBL" id="PAU82734.1"/>
    </source>
</evidence>
<dbReference type="EMBL" id="NSKC01000009">
    <property type="protein sequence ID" value="PAU82734.1"/>
    <property type="molecule type" value="Genomic_DNA"/>
</dbReference>
<dbReference type="Pfam" id="PF25922">
    <property type="entry name" value="DUF7968"/>
    <property type="match status" value="1"/>
</dbReference>
<proteinExistence type="predicted"/>
<feature type="region of interest" description="Disordered" evidence="1">
    <location>
        <begin position="93"/>
        <end position="115"/>
    </location>
</feature>
<dbReference type="OrthoDB" id="239888at2157"/>
<sequence length="115" mass="12492">MEPTATRVVLSYPEGLSDWGRDQIETDRYRGYFARVLDRVAVGDAREEFVDVGCCGDSLDVPFRVERVEVDGDPVDAATVTDATTVAYETRPGEVDGGWRVQSAAGPSCSTADQN</sequence>
<comment type="caution">
    <text evidence="3">The sequence shown here is derived from an EMBL/GenBank/DDBJ whole genome shotgun (WGS) entry which is preliminary data.</text>
</comment>
<reference evidence="3 4" key="1">
    <citation type="submission" date="2017-08" db="EMBL/GenBank/DDBJ databases">
        <title>The strain WRN001 was isolated from Binhai saline alkaline soil, Tianjin, China.</title>
        <authorList>
            <person name="Liu D."/>
            <person name="Zhang G."/>
        </authorList>
    </citation>
    <scope>NUCLEOTIDE SEQUENCE [LARGE SCALE GENOMIC DNA]</scope>
    <source>
        <strain evidence="3 4">WN019</strain>
    </source>
</reference>
<dbReference type="Proteomes" id="UP000218083">
    <property type="component" value="Unassembled WGS sequence"/>
</dbReference>
<evidence type="ECO:0000259" key="2">
    <source>
        <dbReference type="Pfam" id="PF25922"/>
    </source>
</evidence>
<feature type="domain" description="DUF7968" evidence="2">
    <location>
        <begin position="2"/>
        <end position="108"/>
    </location>
</feature>
<evidence type="ECO:0000256" key="1">
    <source>
        <dbReference type="SAM" id="MobiDB-lite"/>
    </source>
</evidence>
<gene>
    <name evidence="3" type="ORF">CK500_14155</name>
</gene>
<accession>A0A2A2FDB6</accession>
<dbReference type="RefSeq" id="WP_095637875.1">
    <property type="nucleotide sequence ID" value="NZ_NSKC01000009.1"/>
</dbReference>
<evidence type="ECO:0000313" key="4">
    <source>
        <dbReference type="Proteomes" id="UP000218083"/>
    </source>
</evidence>
<dbReference type="AlphaFoldDB" id="A0A2A2FDB6"/>
<protein>
    <recommendedName>
        <fullName evidence="2">DUF7968 domain-containing protein</fullName>
    </recommendedName>
</protein>